<dbReference type="PANTHER" id="PTHR47545">
    <property type="entry name" value="MULTIFUNCTIONAL CCA PROTEIN"/>
    <property type="match status" value="1"/>
</dbReference>
<dbReference type="SUPFAM" id="SSF81301">
    <property type="entry name" value="Nucleotidyltransferase"/>
    <property type="match status" value="1"/>
</dbReference>
<dbReference type="Gene3D" id="3.30.460.10">
    <property type="entry name" value="Beta Polymerase, domain 2"/>
    <property type="match status" value="2"/>
</dbReference>
<organism evidence="3 4">
    <name type="scientific">Humidesulfovibrio mexicanus</name>
    <dbReference type="NCBI Taxonomy" id="147047"/>
    <lineage>
        <taxon>Bacteria</taxon>
        <taxon>Pseudomonadati</taxon>
        <taxon>Thermodesulfobacteriota</taxon>
        <taxon>Desulfovibrionia</taxon>
        <taxon>Desulfovibrionales</taxon>
        <taxon>Desulfovibrionaceae</taxon>
        <taxon>Humidesulfovibrio</taxon>
    </lineage>
</organism>
<evidence type="ECO:0000256" key="1">
    <source>
        <dbReference type="ARBA" id="ARBA00022741"/>
    </source>
</evidence>
<evidence type="ECO:0000313" key="4">
    <source>
        <dbReference type="Proteomes" id="UP000198324"/>
    </source>
</evidence>
<reference evidence="3 4" key="1">
    <citation type="submission" date="2017-06" db="EMBL/GenBank/DDBJ databases">
        <authorList>
            <person name="Kim H.J."/>
            <person name="Triplett B.A."/>
        </authorList>
    </citation>
    <scope>NUCLEOTIDE SEQUENCE [LARGE SCALE GENOMIC DNA]</scope>
    <source>
        <strain evidence="3 4">DSM 13116</strain>
    </source>
</reference>
<keyword evidence="3" id="KW-0808">Transferase</keyword>
<dbReference type="SUPFAM" id="SSF81891">
    <property type="entry name" value="Poly A polymerase C-terminal region-like"/>
    <property type="match status" value="1"/>
</dbReference>
<keyword evidence="4" id="KW-1185">Reference proteome</keyword>
<dbReference type="GO" id="GO:0016740">
    <property type="term" value="F:transferase activity"/>
    <property type="evidence" value="ECO:0007669"/>
    <property type="project" value="UniProtKB-KW"/>
</dbReference>
<gene>
    <name evidence="3" type="ORF">SAMN04488503_1474</name>
</gene>
<dbReference type="EMBL" id="FZOC01000002">
    <property type="protein sequence ID" value="SNR81716.1"/>
    <property type="molecule type" value="Genomic_DNA"/>
</dbReference>
<dbReference type="Pfam" id="PF01966">
    <property type="entry name" value="HD"/>
    <property type="match status" value="1"/>
</dbReference>
<proteinExistence type="predicted"/>
<dbReference type="OrthoDB" id="9805698at2"/>
<dbReference type="GO" id="GO:0000166">
    <property type="term" value="F:nucleotide binding"/>
    <property type="evidence" value="ECO:0007669"/>
    <property type="project" value="UniProtKB-KW"/>
</dbReference>
<accession>A0A238ZDW3</accession>
<evidence type="ECO:0000259" key="2">
    <source>
        <dbReference type="Pfam" id="PF01966"/>
    </source>
</evidence>
<dbReference type="Proteomes" id="UP000198324">
    <property type="component" value="Unassembled WGS sequence"/>
</dbReference>
<dbReference type="AlphaFoldDB" id="A0A238ZDW3"/>
<dbReference type="RefSeq" id="WP_089273228.1">
    <property type="nucleotide sequence ID" value="NZ_FZOC01000002.1"/>
</dbReference>
<dbReference type="InterPro" id="IPR006674">
    <property type="entry name" value="HD_domain"/>
</dbReference>
<sequence length="368" mass="40390">MRILLVGGAVRNVLMGLPARDRDYLVLDASVEDFLAAHPTAKPVGKTFPVFILDHEEYSFLRGDSLEQDLLLRDFTINAMALDEDGGLYCHPSALEDLHARVLRPASARSLPEDPLRAVRAARFCAQLPGFSPHTELLRDMRAVADSGALKNLFPERLAQEVQKAMAGDRPGEFLRVLEAGGCLSPWLAELEGATDIPAGPAQHHDASVLEHTARVMDRLAGDALAAWMGLCHDLGKAATPKEMLPRHFGHDLRGEAMAQALGQRLRLPTRFIRAGADAARWHMVIGNYPDLKPATRVDLLIRLTSRGVLREMLRLELADKGRDHSALALRELEAIQSAHLPPEDCGLGELSAQKLRALRIQALRSKG</sequence>
<feature type="domain" description="HD" evidence="2">
    <location>
        <begin position="210"/>
        <end position="288"/>
    </location>
</feature>
<dbReference type="InterPro" id="IPR050124">
    <property type="entry name" value="tRNA_CCA-adding_enzyme"/>
</dbReference>
<dbReference type="Gene3D" id="1.10.3090.10">
    <property type="entry name" value="cca-adding enzyme, domain 2"/>
    <property type="match status" value="1"/>
</dbReference>
<dbReference type="PANTHER" id="PTHR47545:SF1">
    <property type="entry name" value="MULTIFUNCTIONAL CCA PROTEIN"/>
    <property type="match status" value="1"/>
</dbReference>
<evidence type="ECO:0000313" key="3">
    <source>
        <dbReference type="EMBL" id="SNR81716.1"/>
    </source>
</evidence>
<protein>
    <submittedName>
        <fullName evidence="3">tRNA nucleotidyltransferase (CCA-adding enzyme)</fullName>
    </submittedName>
</protein>
<keyword evidence="1" id="KW-0547">Nucleotide-binding</keyword>
<name>A0A238ZDW3_9BACT</name>
<dbReference type="InterPro" id="IPR043519">
    <property type="entry name" value="NT_sf"/>
</dbReference>